<accession>A0A7S3V3V6</accession>
<proteinExistence type="predicted"/>
<feature type="region of interest" description="Disordered" evidence="1">
    <location>
        <begin position="409"/>
        <end position="525"/>
    </location>
</feature>
<feature type="compositionally biased region" description="Basic and acidic residues" evidence="1">
    <location>
        <begin position="478"/>
        <end position="493"/>
    </location>
</feature>
<name>A0A7S3V3V6_9STRA</name>
<evidence type="ECO:0000313" key="3">
    <source>
        <dbReference type="EMBL" id="CAE0455312.1"/>
    </source>
</evidence>
<dbReference type="EMBL" id="HBIO01000206">
    <property type="protein sequence ID" value="CAE0455312.1"/>
    <property type="molecule type" value="Transcribed_RNA"/>
</dbReference>
<protein>
    <submittedName>
        <fullName evidence="3">Uncharacterized protein</fullName>
    </submittedName>
</protein>
<sequence length="525" mass="57957">MASSLKRVIFEVLETDEEIIEHVDSLEMIDVEVMNDSSASSPCEAPSASLACAQVLAHANVNHSKGLESGTITYALLQNRERITLGLNAGDIEVYYVGDEPLNSKFIMTLSGVPLKRMGMKEISYFSKQTKEFLLENAESDVFDILSVDVEGQALAFESSEGDESEVKFEGNRMLVDKTTSIDLTTIVTGKHRPPSPGLDFDILIEDSINSETSTFKNDLIKGAADEGGDYFQFIEDIRAIQANTVKPTKAPSPDIFVYQGTANAKFEGTGLGLISIVVIVIVVAIVAFGCVFGTLIMRKRQRERSMFKTDEADYDEEDNEDDPLFFDVFKNRKSHDDKSHDPKNVYNKYGNDDHLSESTPETGPLSVHSRDNHLRPLVEDETYGASGRPARQSLLRANSSLHSRESLDNVPFTGLVPYGERNNASSQYNEGRDRGSSTRIKSNSEKPSALEYSGRSQMSRNSEGRRKQANGQNRSNGDAELHEGHVTEEQRLRRGNNSRWDGDVSVASASTSSTISSQGNPIPR</sequence>
<reference evidence="3" key="1">
    <citation type="submission" date="2021-01" db="EMBL/GenBank/DDBJ databases">
        <authorList>
            <person name="Corre E."/>
            <person name="Pelletier E."/>
            <person name="Niang G."/>
            <person name="Scheremetjew M."/>
            <person name="Finn R."/>
            <person name="Kale V."/>
            <person name="Holt S."/>
            <person name="Cochrane G."/>
            <person name="Meng A."/>
            <person name="Brown T."/>
            <person name="Cohen L."/>
        </authorList>
    </citation>
    <scope>NUCLEOTIDE SEQUENCE</scope>
    <source>
        <strain evidence="3">MM31A-1</strain>
    </source>
</reference>
<feature type="compositionally biased region" description="Low complexity" evidence="1">
    <location>
        <begin position="505"/>
        <end position="518"/>
    </location>
</feature>
<feature type="transmembrane region" description="Helical" evidence="2">
    <location>
        <begin position="272"/>
        <end position="297"/>
    </location>
</feature>
<evidence type="ECO:0000256" key="2">
    <source>
        <dbReference type="SAM" id="Phobius"/>
    </source>
</evidence>
<organism evidence="3">
    <name type="scientific">Chaetoceros debilis</name>
    <dbReference type="NCBI Taxonomy" id="122233"/>
    <lineage>
        <taxon>Eukaryota</taxon>
        <taxon>Sar</taxon>
        <taxon>Stramenopiles</taxon>
        <taxon>Ochrophyta</taxon>
        <taxon>Bacillariophyta</taxon>
        <taxon>Coscinodiscophyceae</taxon>
        <taxon>Chaetocerotophycidae</taxon>
        <taxon>Chaetocerotales</taxon>
        <taxon>Chaetocerotaceae</taxon>
        <taxon>Chaetoceros</taxon>
    </lineage>
</organism>
<keyword evidence="2" id="KW-0472">Membrane</keyword>
<evidence type="ECO:0000256" key="1">
    <source>
        <dbReference type="SAM" id="MobiDB-lite"/>
    </source>
</evidence>
<gene>
    <name evidence="3" type="ORF">CDEB00056_LOCUS153</name>
</gene>
<keyword evidence="2" id="KW-0812">Transmembrane</keyword>
<feature type="compositionally biased region" description="Basic and acidic residues" evidence="1">
    <location>
        <begin position="335"/>
        <end position="344"/>
    </location>
</feature>
<feature type="compositionally biased region" description="Basic and acidic residues" evidence="1">
    <location>
        <begin position="369"/>
        <end position="379"/>
    </location>
</feature>
<dbReference type="AlphaFoldDB" id="A0A7S3V3V6"/>
<keyword evidence="2" id="KW-1133">Transmembrane helix</keyword>
<feature type="region of interest" description="Disordered" evidence="1">
    <location>
        <begin position="335"/>
        <end position="391"/>
    </location>
</feature>